<feature type="domain" description="Chemokine interleukin-8-like" evidence="3">
    <location>
        <begin position="24"/>
        <end position="88"/>
    </location>
</feature>
<dbReference type="Proteomes" id="UP001274896">
    <property type="component" value="Unassembled WGS sequence"/>
</dbReference>
<evidence type="ECO:0000256" key="1">
    <source>
        <dbReference type="ARBA" id="ARBA00022514"/>
    </source>
</evidence>
<dbReference type="GO" id="GO:0005615">
    <property type="term" value="C:extracellular space"/>
    <property type="evidence" value="ECO:0007669"/>
    <property type="project" value="UniProtKB-KW"/>
</dbReference>
<dbReference type="GO" id="GO:0008009">
    <property type="term" value="F:chemokine activity"/>
    <property type="evidence" value="ECO:0007669"/>
    <property type="project" value="InterPro"/>
</dbReference>
<dbReference type="SMART" id="SM00199">
    <property type="entry name" value="SCY"/>
    <property type="match status" value="1"/>
</dbReference>
<dbReference type="PANTHER" id="PTHR12015">
    <property type="entry name" value="SMALL INDUCIBLE CYTOKINE A"/>
    <property type="match status" value="1"/>
</dbReference>
<accession>A0AAE0V306</accession>
<feature type="signal peptide" evidence="2">
    <location>
        <begin position="1"/>
        <end position="20"/>
    </location>
</feature>
<name>A0AAE0V306_9TELE</name>
<evidence type="ECO:0000313" key="5">
    <source>
        <dbReference type="Proteomes" id="UP001274896"/>
    </source>
</evidence>
<evidence type="ECO:0000313" key="4">
    <source>
        <dbReference type="EMBL" id="KAK3533630.1"/>
    </source>
</evidence>
<gene>
    <name evidence="4" type="ORF">QTP70_023375</name>
</gene>
<organism evidence="4 5">
    <name type="scientific">Hemibagrus guttatus</name>
    <dbReference type="NCBI Taxonomy" id="175788"/>
    <lineage>
        <taxon>Eukaryota</taxon>
        <taxon>Metazoa</taxon>
        <taxon>Chordata</taxon>
        <taxon>Craniata</taxon>
        <taxon>Vertebrata</taxon>
        <taxon>Euteleostomi</taxon>
        <taxon>Actinopterygii</taxon>
        <taxon>Neopterygii</taxon>
        <taxon>Teleostei</taxon>
        <taxon>Ostariophysi</taxon>
        <taxon>Siluriformes</taxon>
        <taxon>Bagridae</taxon>
        <taxon>Hemibagrus</taxon>
    </lineage>
</organism>
<dbReference type="CDD" id="cd00169">
    <property type="entry name" value="Chemokine"/>
    <property type="match status" value="1"/>
</dbReference>
<protein>
    <recommendedName>
        <fullName evidence="3">Chemokine interleukin-8-like domain-containing protein</fullName>
    </recommendedName>
</protein>
<evidence type="ECO:0000259" key="3">
    <source>
        <dbReference type="SMART" id="SM00199"/>
    </source>
</evidence>
<comment type="caution">
    <text evidence="4">The sequence shown here is derived from an EMBL/GenBank/DDBJ whole genome shotgun (WGS) entry which is preliminary data.</text>
</comment>
<keyword evidence="2" id="KW-0732">Signal</keyword>
<evidence type="ECO:0000256" key="2">
    <source>
        <dbReference type="SAM" id="SignalP"/>
    </source>
</evidence>
<keyword evidence="1" id="KW-0202">Cytokine</keyword>
<dbReference type="SUPFAM" id="SSF54117">
    <property type="entry name" value="Interleukin 8-like chemokines"/>
    <property type="match status" value="1"/>
</dbReference>
<proteinExistence type="predicted"/>
<dbReference type="GO" id="GO:0006955">
    <property type="term" value="P:immune response"/>
    <property type="evidence" value="ECO:0007669"/>
    <property type="project" value="InterPro"/>
</dbReference>
<reference evidence="4" key="1">
    <citation type="submission" date="2023-06" db="EMBL/GenBank/DDBJ databases">
        <title>Male Hemibagrus guttatus genome.</title>
        <authorList>
            <person name="Bian C."/>
        </authorList>
    </citation>
    <scope>NUCLEOTIDE SEQUENCE</scope>
    <source>
        <strain evidence="4">Male_cb2023</strain>
        <tissue evidence="4">Muscle</tissue>
    </source>
</reference>
<dbReference type="EMBL" id="JAUCMX010000010">
    <property type="protein sequence ID" value="KAK3533630.1"/>
    <property type="molecule type" value="Genomic_DNA"/>
</dbReference>
<dbReference type="Gene3D" id="2.40.50.40">
    <property type="match status" value="1"/>
</dbReference>
<keyword evidence="5" id="KW-1185">Reference proteome</keyword>
<sequence length="95" mass="10919">MKLYFLCFLLILTCMYPSLAQGSYENCCLKYNAEPSKSIKSRVMSFRIQETDGGCNRPAVIFTVALKKSRTFCADPQKLWVKKLMKKVNPELNNL</sequence>
<dbReference type="PANTHER" id="PTHR12015:SF186">
    <property type="entry name" value="C-C MOTIF CHEMOKINE 21-LIKE-RELATED"/>
    <property type="match status" value="1"/>
</dbReference>
<dbReference type="InterPro" id="IPR001811">
    <property type="entry name" value="Chemokine_IL8-like_dom"/>
</dbReference>
<dbReference type="InterPro" id="IPR036048">
    <property type="entry name" value="Interleukin_8-like_sf"/>
</dbReference>
<feature type="chain" id="PRO_5042157619" description="Chemokine interleukin-8-like domain-containing protein" evidence="2">
    <location>
        <begin position="21"/>
        <end position="95"/>
    </location>
</feature>
<dbReference type="InterPro" id="IPR039809">
    <property type="entry name" value="Chemokine_b/g/d"/>
</dbReference>
<dbReference type="AlphaFoldDB" id="A0AAE0V306"/>
<dbReference type="Pfam" id="PF00048">
    <property type="entry name" value="IL8"/>
    <property type="match status" value="1"/>
</dbReference>